<dbReference type="EMBL" id="CAKOFQ010006655">
    <property type="protein sequence ID" value="CAH1954639.1"/>
    <property type="molecule type" value="Genomic_DNA"/>
</dbReference>
<dbReference type="AlphaFoldDB" id="A0A9P0NUM0"/>
<comment type="caution">
    <text evidence="6">The sequence shown here is derived from an EMBL/GenBank/DDBJ whole genome shotgun (WGS) entry which is preliminary data.</text>
</comment>
<proteinExistence type="predicted"/>
<evidence type="ECO:0000313" key="6">
    <source>
        <dbReference type="EMBL" id="CAH1954639.1"/>
    </source>
</evidence>
<protein>
    <recommendedName>
        <fullName evidence="5">tRNA synthetases class I catalytic domain-containing protein</fullName>
    </recommendedName>
</protein>
<dbReference type="GO" id="GO:0005737">
    <property type="term" value="C:cytoplasm"/>
    <property type="evidence" value="ECO:0007669"/>
    <property type="project" value="TreeGrafter"/>
</dbReference>
<gene>
    <name evidence="6" type="ORF">ACAOBT_LOCUS663</name>
</gene>
<evidence type="ECO:0000256" key="4">
    <source>
        <dbReference type="SAM" id="Coils"/>
    </source>
</evidence>
<dbReference type="InterPro" id="IPR024909">
    <property type="entry name" value="Cys-tRNA/MSH_ligase"/>
</dbReference>
<evidence type="ECO:0000259" key="5">
    <source>
        <dbReference type="Pfam" id="PF01406"/>
    </source>
</evidence>
<dbReference type="GO" id="GO:0006423">
    <property type="term" value="P:cysteinyl-tRNA aminoacylation"/>
    <property type="evidence" value="ECO:0007669"/>
    <property type="project" value="TreeGrafter"/>
</dbReference>
<accession>A0A9P0NUM0</accession>
<keyword evidence="1" id="KW-0436">Ligase</keyword>
<dbReference type="PANTHER" id="PTHR10890">
    <property type="entry name" value="CYSTEINYL-TRNA SYNTHETASE"/>
    <property type="match status" value="1"/>
</dbReference>
<dbReference type="GO" id="GO:0005524">
    <property type="term" value="F:ATP binding"/>
    <property type="evidence" value="ECO:0007669"/>
    <property type="project" value="UniProtKB-KW"/>
</dbReference>
<dbReference type="Pfam" id="PF01406">
    <property type="entry name" value="tRNA-synt_1e"/>
    <property type="match status" value="1"/>
</dbReference>
<dbReference type="Proteomes" id="UP001152888">
    <property type="component" value="Unassembled WGS sequence"/>
</dbReference>
<dbReference type="OrthoDB" id="438179at2759"/>
<sequence length="149" mass="17513">MSKRSQPSWNPPQGNGKPVLKLYNSLTRQKEVFVPTSGNRVTWYSCGPTVYDASHMGHARSYITFDILRRVLTDYFGYNIFYVMNITDIDDKIIKRARQNYLYEKYIKENHNLEKVIDDSKQVLENLSSKVKKAADPDKKHMYEKLLTR</sequence>
<dbReference type="PANTHER" id="PTHR10890:SF3">
    <property type="entry name" value="CYSTEINE--TRNA LIGASE, CYTOPLASMIC"/>
    <property type="match status" value="1"/>
</dbReference>
<dbReference type="Gene3D" id="3.40.50.620">
    <property type="entry name" value="HUPs"/>
    <property type="match status" value="1"/>
</dbReference>
<keyword evidence="4" id="KW-0175">Coiled coil</keyword>
<evidence type="ECO:0000313" key="7">
    <source>
        <dbReference type="Proteomes" id="UP001152888"/>
    </source>
</evidence>
<evidence type="ECO:0000256" key="1">
    <source>
        <dbReference type="ARBA" id="ARBA00022598"/>
    </source>
</evidence>
<keyword evidence="2" id="KW-0547">Nucleotide-binding</keyword>
<feature type="coiled-coil region" evidence="4">
    <location>
        <begin position="103"/>
        <end position="130"/>
    </location>
</feature>
<dbReference type="SUPFAM" id="SSF52374">
    <property type="entry name" value="Nucleotidylyl transferase"/>
    <property type="match status" value="1"/>
</dbReference>
<reference evidence="6" key="1">
    <citation type="submission" date="2022-03" db="EMBL/GenBank/DDBJ databases">
        <authorList>
            <person name="Sayadi A."/>
        </authorList>
    </citation>
    <scope>NUCLEOTIDE SEQUENCE</scope>
</reference>
<feature type="domain" description="tRNA synthetases class I catalytic" evidence="5">
    <location>
        <begin position="33"/>
        <end position="127"/>
    </location>
</feature>
<dbReference type="InterPro" id="IPR014729">
    <property type="entry name" value="Rossmann-like_a/b/a_fold"/>
</dbReference>
<name>A0A9P0NUM0_ACAOB</name>
<dbReference type="PRINTS" id="PR00983">
    <property type="entry name" value="TRNASYNTHCYS"/>
</dbReference>
<evidence type="ECO:0000256" key="3">
    <source>
        <dbReference type="ARBA" id="ARBA00022840"/>
    </source>
</evidence>
<keyword evidence="3" id="KW-0067">ATP-binding</keyword>
<keyword evidence="7" id="KW-1185">Reference proteome</keyword>
<dbReference type="InterPro" id="IPR032678">
    <property type="entry name" value="tRNA-synt_1_cat_dom"/>
</dbReference>
<organism evidence="6 7">
    <name type="scientific">Acanthoscelides obtectus</name>
    <name type="common">Bean weevil</name>
    <name type="synonym">Bruchus obtectus</name>
    <dbReference type="NCBI Taxonomy" id="200917"/>
    <lineage>
        <taxon>Eukaryota</taxon>
        <taxon>Metazoa</taxon>
        <taxon>Ecdysozoa</taxon>
        <taxon>Arthropoda</taxon>
        <taxon>Hexapoda</taxon>
        <taxon>Insecta</taxon>
        <taxon>Pterygota</taxon>
        <taxon>Neoptera</taxon>
        <taxon>Endopterygota</taxon>
        <taxon>Coleoptera</taxon>
        <taxon>Polyphaga</taxon>
        <taxon>Cucujiformia</taxon>
        <taxon>Chrysomeloidea</taxon>
        <taxon>Chrysomelidae</taxon>
        <taxon>Bruchinae</taxon>
        <taxon>Bruchini</taxon>
        <taxon>Acanthoscelides</taxon>
    </lineage>
</organism>
<dbReference type="GO" id="GO:0004817">
    <property type="term" value="F:cysteine-tRNA ligase activity"/>
    <property type="evidence" value="ECO:0007669"/>
    <property type="project" value="TreeGrafter"/>
</dbReference>
<evidence type="ECO:0000256" key="2">
    <source>
        <dbReference type="ARBA" id="ARBA00022741"/>
    </source>
</evidence>